<evidence type="ECO:0000313" key="2">
    <source>
        <dbReference type="EMBL" id="QHB53198.1"/>
    </source>
</evidence>
<protein>
    <submittedName>
        <fullName evidence="2">Uncharacterized protein</fullName>
    </submittedName>
</protein>
<feature type="transmembrane region" description="Helical" evidence="1">
    <location>
        <begin position="24"/>
        <end position="43"/>
    </location>
</feature>
<evidence type="ECO:0000256" key="1">
    <source>
        <dbReference type="SAM" id="Phobius"/>
    </source>
</evidence>
<feature type="transmembrane region" description="Helical" evidence="1">
    <location>
        <begin position="220"/>
        <end position="242"/>
    </location>
</feature>
<dbReference type="Proteomes" id="UP000465035">
    <property type="component" value="Chromosome"/>
</dbReference>
<sequence length="253" mass="29013">MVQVFRKLVSLIEFELRLALEDKVVFLYTLMFPAAYFLVMSWNDFAAGRTTSNTDMVNNLFGFWSYIMIVGVLNQITITMFQMRENNFLKMYTFISGDKRLIYYANLIPQMVILQIEVALFDLLAIIIYRPSTRVLSLIGVCWLLNFVLIPIISFFTSIILVLPIKSKTLTIYLTGYIFATLSLGAVYFKSPVLNTMVTIINPVDFQQNTYSLFVYHPHVVFIVLLLTIVGVAYIILGNVIISKMSLASRTNR</sequence>
<gene>
    <name evidence="2" type="ORF">GQR93_13880</name>
</gene>
<name>A0A6P1E8S9_LENHI</name>
<reference evidence="2 3" key="1">
    <citation type="submission" date="2019-12" db="EMBL/GenBank/DDBJ databases">
        <title>Lactobacillus hilgardii FLUB.</title>
        <authorList>
            <person name="Gustaw K."/>
        </authorList>
    </citation>
    <scope>NUCLEOTIDE SEQUENCE [LARGE SCALE GENOMIC DNA]</scope>
    <source>
        <strain evidence="2 3">FLUB</strain>
    </source>
</reference>
<keyword evidence="1" id="KW-0472">Membrane</keyword>
<feature type="transmembrane region" description="Helical" evidence="1">
    <location>
        <begin position="63"/>
        <end position="81"/>
    </location>
</feature>
<keyword evidence="1" id="KW-1133">Transmembrane helix</keyword>
<evidence type="ECO:0000313" key="3">
    <source>
        <dbReference type="Proteomes" id="UP000465035"/>
    </source>
</evidence>
<feature type="transmembrane region" description="Helical" evidence="1">
    <location>
        <begin position="101"/>
        <end position="129"/>
    </location>
</feature>
<feature type="transmembrane region" description="Helical" evidence="1">
    <location>
        <begin position="170"/>
        <end position="189"/>
    </location>
</feature>
<accession>A0A6P1E8S9</accession>
<dbReference type="EMBL" id="CP047121">
    <property type="protein sequence ID" value="QHB53198.1"/>
    <property type="molecule type" value="Genomic_DNA"/>
</dbReference>
<feature type="transmembrane region" description="Helical" evidence="1">
    <location>
        <begin position="135"/>
        <end position="163"/>
    </location>
</feature>
<proteinExistence type="predicted"/>
<organism evidence="2 3">
    <name type="scientific">Lentilactobacillus hilgardii</name>
    <name type="common">Lactobacillus hilgardii</name>
    <dbReference type="NCBI Taxonomy" id="1588"/>
    <lineage>
        <taxon>Bacteria</taxon>
        <taxon>Bacillati</taxon>
        <taxon>Bacillota</taxon>
        <taxon>Bacilli</taxon>
        <taxon>Lactobacillales</taxon>
        <taxon>Lactobacillaceae</taxon>
        <taxon>Lentilactobacillus</taxon>
    </lineage>
</organism>
<dbReference type="AlphaFoldDB" id="A0A6P1E8S9"/>
<keyword evidence="1" id="KW-0812">Transmembrane</keyword>